<accession>A0A381RTF3</accession>
<dbReference type="InterPro" id="IPR027939">
    <property type="entry name" value="NMT1/THI5"/>
</dbReference>
<dbReference type="PANTHER" id="PTHR31528:SF15">
    <property type="entry name" value="RIBOFLAVIN-BINDING PROTEIN RIBY"/>
    <property type="match status" value="1"/>
</dbReference>
<dbReference type="Pfam" id="PF09084">
    <property type="entry name" value="NMT1"/>
    <property type="match status" value="1"/>
</dbReference>
<organism evidence="2">
    <name type="scientific">marine metagenome</name>
    <dbReference type="NCBI Taxonomy" id="408172"/>
    <lineage>
        <taxon>unclassified sequences</taxon>
        <taxon>metagenomes</taxon>
        <taxon>ecological metagenomes</taxon>
    </lineage>
</organism>
<reference evidence="2" key="1">
    <citation type="submission" date="2018-05" db="EMBL/GenBank/DDBJ databases">
        <authorList>
            <person name="Lanie J.A."/>
            <person name="Ng W.-L."/>
            <person name="Kazmierczak K.M."/>
            <person name="Andrzejewski T.M."/>
            <person name="Davidsen T.M."/>
            <person name="Wayne K.J."/>
            <person name="Tettelin H."/>
            <person name="Glass J.I."/>
            <person name="Rusch D."/>
            <person name="Podicherti R."/>
            <person name="Tsui H.-C.T."/>
            <person name="Winkler M.E."/>
        </authorList>
    </citation>
    <scope>NUCLEOTIDE SEQUENCE</scope>
</reference>
<dbReference type="SUPFAM" id="SSF53850">
    <property type="entry name" value="Periplasmic binding protein-like II"/>
    <property type="match status" value="1"/>
</dbReference>
<dbReference type="Gene3D" id="3.40.190.10">
    <property type="entry name" value="Periplasmic binding protein-like II"/>
    <property type="match status" value="2"/>
</dbReference>
<dbReference type="GO" id="GO:0009228">
    <property type="term" value="P:thiamine biosynthetic process"/>
    <property type="evidence" value="ECO:0007669"/>
    <property type="project" value="InterPro"/>
</dbReference>
<protein>
    <recommendedName>
        <fullName evidence="1">SsuA/THI5-like domain-containing protein</fullName>
    </recommendedName>
</protein>
<dbReference type="EMBL" id="UINC01002227">
    <property type="protein sequence ID" value="SUZ94359.1"/>
    <property type="molecule type" value="Genomic_DNA"/>
</dbReference>
<sequence>MGCVLALLASLALSIESTQENLKSITFLTNYVFIGRHAPFFVGKEKGFYREAGFDINILPATGSAFVITALEGSQADYGMVEAASLVRAIAQGASVKAFGVYMDQSTSGLASLEPYPTLESLTGKTVAASLTDSARVILPSVLAEGQLNESTIDWLTADPGVYFSLLLSDRADLVTAASDSDVPTLQRIVEPRGRTVHFSSFADWGYDVYGYFLVARSDRLKLRQEEVRAFATATATAVDYAITHPEEAARIMARYSPALDEVTALAHWKGSISAMNTAAVQHAGYGIATQERLQRSIDFVGRAFEFKTQVTPNDLYAHGFLP</sequence>
<proteinExistence type="predicted"/>
<evidence type="ECO:0000259" key="1">
    <source>
        <dbReference type="Pfam" id="PF09084"/>
    </source>
</evidence>
<dbReference type="InterPro" id="IPR015168">
    <property type="entry name" value="SsuA/THI5"/>
</dbReference>
<gene>
    <name evidence="2" type="ORF">METZ01_LOCUS47213</name>
</gene>
<name>A0A381RTF3_9ZZZZ</name>
<dbReference type="PANTHER" id="PTHR31528">
    <property type="entry name" value="4-AMINO-5-HYDROXYMETHYL-2-METHYLPYRIMIDINE PHOSPHATE SYNTHASE THI11-RELATED"/>
    <property type="match status" value="1"/>
</dbReference>
<feature type="domain" description="SsuA/THI5-like" evidence="1">
    <location>
        <begin position="36"/>
        <end position="249"/>
    </location>
</feature>
<dbReference type="AlphaFoldDB" id="A0A381RTF3"/>
<evidence type="ECO:0000313" key="2">
    <source>
        <dbReference type="EMBL" id="SUZ94359.1"/>
    </source>
</evidence>